<evidence type="ECO:0000259" key="6">
    <source>
        <dbReference type="Pfam" id="PF07980"/>
    </source>
</evidence>
<dbReference type="Pfam" id="PF07980">
    <property type="entry name" value="SusD_RagB"/>
    <property type="match status" value="1"/>
</dbReference>
<evidence type="ECO:0000256" key="1">
    <source>
        <dbReference type="ARBA" id="ARBA00004442"/>
    </source>
</evidence>
<accession>A0A2T8HLM9</accession>
<evidence type="ECO:0000256" key="5">
    <source>
        <dbReference type="ARBA" id="ARBA00023237"/>
    </source>
</evidence>
<dbReference type="EMBL" id="QDKG01000001">
    <property type="protein sequence ID" value="PVH26323.1"/>
    <property type="molecule type" value="Genomic_DNA"/>
</dbReference>
<evidence type="ECO:0000256" key="4">
    <source>
        <dbReference type="ARBA" id="ARBA00023136"/>
    </source>
</evidence>
<keyword evidence="5" id="KW-0998">Cell outer membrane</keyword>
<dbReference type="InterPro" id="IPR011990">
    <property type="entry name" value="TPR-like_helical_dom_sf"/>
</dbReference>
<dbReference type="AlphaFoldDB" id="A0A2T8HLM9"/>
<comment type="similarity">
    <text evidence="2">Belongs to the SusD family.</text>
</comment>
<evidence type="ECO:0000256" key="2">
    <source>
        <dbReference type="ARBA" id="ARBA00006275"/>
    </source>
</evidence>
<dbReference type="CDD" id="cd08977">
    <property type="entry name" value="SusD"/>
    <property type="match status" value="1"/>
</dbReference>
<name>A0A2T8HLM9_9SPHI</name>
<dbReference type="OrthoDB" id="9792139at2"/>
<organism evidence="8 9">
    <name type="scientific">Sphingobacterium corticibacter</name>
    <dbReference type="NCBI Taxonomy" id="2171749"/>
    <lineage>
        <taxon>Bacteria</taxon>
        <taxon>Pseudomonadati</taxon>
        <taxon>Bacteroidota</taxon>
        <taxon>Sphingobacteriia</taxon>
        <taxon>Sphingobacteriales</taxon>
        <taxon>Sphingobacteriaceae</taxon>
        <taxon>Sphingobacterium</taxon>
    </lineage>
</organism>
<keyword evidence="3" id="KW-0732">Signal</keyword>
<comment type="subcellular location">
    <subcellularLocation>
        <location evidence="1">Cell outer membrane</location>
    </subcellularLocation>
</comment>
<sequence length="487" mass="53705">MNSIHTRNRVRLARIASHMWIIVLFTACQSEPLDLAPLTSIPEAEAYNTPEKILAQVNGLYGQLGSPLYFGGQGILFNEQRGDEFSQNDGNNETGANVWNQSITSSGFFVNAVWEAAYQMINSANILLDRLAAQTFLPAELRDAYAAEARFIRAFAYFGLVQTYARPFNQNPDYLALPLRLTPNLSGGNNQLAFSTVREVYDQILLDLDAAEEDLPITYSTALLSVSRAHKATAIALKTRVYLTQSNYNKVIEEAVKLVPTSPPFQYQALNSTHSLEPSIATVFSGSYSGAEAIFSIPFIITTEAPSQQSALAYNYLSPVTYLNTAGIVAHEVFATNSVDARRNLVISNAAGQRLLNKFPNNIAPFMDYVPLIRYAEVLLNYAEAAAQLNQLSRAKILLEAVRHRSDPNFVFGAPAESQAGLVQLIFTEKRIELLGEGFRSWELFRTVQPLPAKIGNAGVAPRILPTDANYVWPIPSGEIAYNPLAR</sequence>
<reference evidence="8 9" key="1">
    <citation type="submission" date="2018-04" db="EMBL/GenBank/DDBJ databases">
        <title>Sphingobacterium cortibacter sp. nov.</title>
        <authorList>
            <person name="Li Y."/>
        </authorList>
    </citation>
    <scope>NUCLEOTIDE SEQUENCE [LARGE SCALE GENOMIC DNA]</scope>
    <source>
        <strain evidence="8 9">2c-3</strain>
    </source>
</reference>
<feature type="domain" description="RagB/SusD" evidence="6">
    <location>
        <begin position="370"/>
        <end position="484"/>
    </location>
</feature>
<dbReference type="InterPro" id="IPR033985">
    <property type="entry name" value="SusD-like_N"/>
</dbReference>
<proteinExistence type="inferred from homology"/>
<dbReference type="Gene3D" id="1.25.40.390">
    <property type="match status" value="1"/>
</dbReference>
<feature type="domain" description="SusD-like N-terminal" evidence="7">
    <location>
        <begin position="72"/>
        <end position="243"/>
    </location>
</feature>
<protein>
    <submittedName>
        <fullName evidence="8">RagB/SusD family nutrient uptake outer membrane protein</fullName>
    </submittedName>
</protein>
<comment type="caution">
    <text evidence="8">The sequence shown here is derived from an EMBL/GenBank/DDBJ whole genome shotgun (WGS) entry which is preliminary data.</text>
</comment>
<keyword evidence="4" id="KW-0472">Membrane</keyword>
<dbReference type="SUPFAM" id="SSF48452">
    <property type="entry name" value="TPR-like"/>
    <property type="match status" value="1"/>
</dbReference>
<keyword evidence="9" id="KW-1185">Reference proteome</keyword>
<evidence type="ECO:0000256" key="3">
    <source>
        <dbReference type="ARBA" id="ARBA00022729"/>
    </source>
</evidence>
<dbReference type="Proteomes" id="UP000245627">
    <property type="component" value="Unassembled WGS sequence"/>
</dbReference>
<evidence type="ECO:0000313" key="9">
    <source>
        <dbReference type="Proteomes" id="UP000245627"/>
    </source>
</evidence>
<dbReference type="Pfam" id="PF14322">
    <property type="entry name" value="SusD-like_3"/>
    <property type="match status" value="1"/>
</dbReference>
<dbReference type="GO" id="GO:0009279">
    <property type="term" value="C:cell outer membrane"/>
    <property type="evidence" value="ECO:0007669"/>
    <property type="project" value="UniProtKB-SubCell"/>
</dbReference>
<evidence type="ECO:0000313" key="8">
    <source>
        <dbReference type="EMBL" id="PVH26323.1"/>
    </source>
</evidence>
<dbReference type="PROSITE" id="PS51257">
    <property type="entry name" value="PROKAR_LIPOPROTEIN"/>
    <property type="match status" value="1"/>
</dbReference>
<gene>
    <name evidence="8" type="ORF">DC487_01460</name>
</gene>
<evidence type="ECO:0000259" key="7">
    <source>
        <dbReference type="Pfam" id="PF14322"/>
    </source>
</evidence>
<dbReference type="InterPro" id="IPR012944">
    <property type="entry name" value="SusD_RagB_dom"/>
</dbReference>